<evidence type="ECO:0008006" key="3">
    <source>
        <dbReference type="Google" id="ProtNLM"/>
    </source>
</evidence>
<name>A0A316M480_9CLOT</name>
<dbReference type="EMBL" id="QAMZ01000052">
    <property type="protein sequence ID" value="PWL52069.1"/>
    <property type="molecule type" value="Genomic_DNA"/>
</dbReference>
<dbReference type="Proteomes" id="UP000246114">
    <property type="component" value="Unassembled WGS sequence"/>
</dbReference>
<sequence>MKNLEDMMFIKITKENPIDINIKYSENKYLYHYTRVDSLPGIVGENIFWVTQSDFLNDQSEVKYISQIIKCVIRYLLENKKEYNYEYFGYKLYDIFINILISIEEVYKDDMLVDNSNAFILSFTENKNNLNLFINYSGKDGGAIEFKNNIDEMFLSEILKKYNMIMLHGKVVYDIKDQIEILLNDINDLYMDIAEGILEKEIVNIDDKIYENIVEEIKNILCIKILNYAFFFKSHHFKGEEEYRVIFLLNKKYTNKLVKYRIREGVIIPYIEIKYKKDNVNEIYISPQNQNDLLKRSIEFFLNGKGYKNVGVINSDIPFR</sequence>
<comment type="caution">
    <text evidence="1">The sequence shown here is derived from an EMBL/GenBank/DDBJ whole genome shotgun (WGS) entry which is preliminary data.</text>
</comment>
<organism evidence="1 2">
    <name type="scientific">Clostridium cadaveris</name>
    <dbReference type="NCBI Taxonomy" id="1529"/>
    <lineage>
        <taxon>Bacteria</taxon>
        <taxon>Bacillati</taxon>
        <taxon>Bacillota</taxon>
        <taxon>Clostridia</taxon>
        <taxon>Eubacteriales</taxon>
        <taxon>Clostridiaceae</taxon>
        <taxon>Clostridium</taxon>
    </lineage>
</organism>
<protein>
    <recommendedName>
        <fullName evidence="3">DUF2971 domain-containing protein</fullName>
    </recommendedName>
</protein>
<reference evidence="1 2" key="1">
    <citation type="submission" date="2018-03" db="EMBL/GenBank/DDBJ databases">
        <title>The uncultured portion of the human microbiome is neutrally assembled.</title>
        <authorList>
            <person name="Jeraldo P."/>
            <person name="Boardman L."/>
            <person name="White B.A."/>
            <person name="Nelson H."/>
            <person name="Goldenfeld N."/>
            <person name="Chia N."/>
        </authorList>
    </citation>
    <scope>NUCLEOTIDE SEQUENCE [LARGE SCALE GENOMIC DNA]</scope>
    <source>
        <strain evidence="1">CIM:MAG 903</strain>
    </source>
</reference>
<proteinExistence type="predicted"/>
<accession>A0A316M480</accession>
<evidence type="ECO:0000313" key="1">
    <source>
        <dbReference type="EMBL" id="PWL52069.1"/>
    </source>
</evidence>
<dbReference type="AlphaFoldDB" id="A0A316M480"/>
<evidence type="ECO:0000313" key="2">
    <source>
        <dbReference type="Proteomes" id="UP000246114"/>
    </source>
</evidence>
<gene>
    <name evidence="1" type="ORF">DBY38_12170</name>
</gene>